<evidence type="ECO:0000313" key="2">
    <source>
        <dbReference type="EMBL" id="AMC11208.1"/>
    </source>
</evidence>
<accession>A0A0X8G715</accession>
<evidence type="ECO:0008006" key="4">
    <source>
        <dbReference type="Google" id="ProtNLM"/>
    </source>
</evidence>
<dbReference type="PROSITE" id="PS51257">
    <property type="entry name" value="PROKAR_LIPOPROTEIN"/>
    <property type="match status" value="1"/>
</dbReference>
<dbReference type="Proteomes" id="UP000059672">
    <property type="component" value="Chromosome"/>
</dbReference>
<reference evidence="3" key="1">
    <citation type="submission" date="2015-12" db="EMBL/GenBank/DDBJ databases">
        <title>Complete genome sequence of Lutibacter profundus strain LP1.</title>
        <authorList>
            <person name="Wissuwa J."/>
            <person name="Le Moine Bauer S."/>
            <person name="Stokke R."/>
            <person name="Dahle H."/>
            <person name="Steen I.H."/>
        </authorList>
    </citation>
    <scope>NUCLEOTIDE SEQUENCE [LARGE SCALE GENOMIC DNA]</scope>
    <source>
        <strain evidence="3">LP1</strain>
    </source>
</reference>
<evidence type="ECO:0000256" key="1">
    <source>
        <dbReference type="SAM" id="SignalP"/>
    </source>
</evidence>
<dbReference type="EMBL" id="CP013355">
    <property type="protein sequence ID" value="AMC11208.1"/>
    <property type="molecule type" value="Genomic_DNA"/>
</dbReference>
<dbReference type="STRING" id="1622118.Lupro_08045"/>
<dbReference type="OrthoDB" id="5372426at2"/>
<organism evidence="2 3">
    <name type="scientific">Lutibacter profundi</name>
    <dbReference type="NCBI Taxonomy" id="1622118"/>
    <lineage>
        <taxon>Bacteria</taxon>
        <taxon>Pseudomonadati</taxon>
        <taxon>Bacteroidota</taxon>
        <taxon>Flavobacteriia</taxon>
        <taxon>Flavobacteriales</taxon>
        <taxon>Flavobacteriaceae</taxon>
        <taxon>Lutibacter</taxon>
    </lineage>
</organism>
<name>A0A0X8G715_9FLAO</name>
<feature type="signal peptide" evidence="1">
    <location>
        <begin position="1"/>
        <end position="21"/>
    </location>
</feature>
<dbReference type="RefSeq" id="WP_068208461.1">
    <property type="nucleotide sequence ID" value="NZ_CP013355.1"/>
</dbReference>
<sequence>MKKLNILLSLIIILTSCSGNSQNKLKRYDVKSGIVKYTSTISGKVLGGEVKGSGTESLYFKNWGAVELKEEQATQTTTMKFFGRSKTEKNSTHVINKLNNGESYVVDFDKKIITVGRDVMMDMMKQSNTDAGDAGKSMLESIGGKKIGNESFLGYNCEVWDIKGAKQWMYKGVPLKIDITVLGIRTLKEATSAKFNVSVADSNFKLPNFPIQKQEGFMNNQVFEGEMDGMNDNMDQISKLSFEEWKKLATKDDSEMQEMSDEELHQTYNMIQKMIKMRKGN</sequence>
<evidence type="ECO:0000313" key="3">
    <source>
        <dbReference type="Proteomes" id="UP000059672"/>
    </source>
</evidence>
<protein>
    <recommendedName>
        <fullName evidence="4">DUF4412 domain-containing protein</fullName>
    </recommendedName>
</protein>
<feature type="chain" id="PRO_5007066294" description="DUF4412 domain-containing protein" evidence="1">
    <location>
        <begin position="22"/>
        <end position="281"/>
    </location>
</feature>
<dbReference type="AlphaFoldDB" id="A0A0X8G715"/>
<keyword evidence="3" id="KW-1185">Reference proteome</keyword>
<proteinExistence type="predicted"/>
<dbReference type="KEGG" id="lut:Lupro_08045"/>
<reference evidence="2 3" key="2">
    <citation type="journal article" date="2016" name="Int. J. Syst. Evol. Microbiol.">
        <title>Lutibacter profundi sp. nov., isolated from a deep-sea hydrothermal system on the Arctic Mid-Ocean Ridge and emended description of the genus Lutibacter.</title>
        <authorList>
            <person name="Le Moine Bauer S."/>
            <person name="Roalkvam I."/>
            <person name="Steen I.H."/>
            <person name="Dahle H."/>
        </authorList>
    </citation>
    <scope>NUCLEOTIDE SEQUENCE [LARGE SCALE GENOMIC DNA]</scope>
    <source>
        <strain evidence="2 3">LP1</strain>
    </source>
</reference>
<keyword evidence="1" id="KW-0732">Signal</keyword>
<gene>
    <name evidence="2" type="ORF">Lupro_08045</name>
</gene>